<accession>A0A6J4T1U3</accession>
<feature type="region of interest" description="Disordered" evidence="1">
    <location>
        <begin position="1"/>
        <end position="28"/>
    </location>
</feature>
<proteinExistence type="predicted"/>
<reference evidence="2" key="1">
    <citation type="submission" date="2020-02" db="EMBL/GenBank/DDBJ databases">
        <authorList>
            <person name="Meier V. D."/>
        </authorList>
    </citation>
    <scope>NUCLEOTIDE SEQUENCE</scope>
    <source>
        <strain evidence="2">AVDCRST_MAG62</strain>
    </source>
</reference>
<evidence type="ECO:0000313" key="2">
    <source>
        <dbReference type="EMBL" id="CAA9510791.1"/>
    </source>
</evidence>
<feature type="non-terminal residue" evidence="2">
    <location>
        <position position="28"/>
    </location>
</feature>
<dbReference type="EMBL" id="CADCWB010000064">
    <property type="protein sequence ID" value="CAA9510791.1"/>
    <property type="molecule type" value="Genomic_DNA"/>
</dbReference>
<dbReference type="EC" id="1.6.1.2" evidence="2"/>
<sequence length="28" mass="2817">GVDAADHPRPVDGHPVLTVQPGRLQGGA</sequence>
<feature type="non-terminal residue" evidence="2">
    <location>
        <position position="1"/>
    </location>
</feature>
<gene>
    <name evidence="2" type="ORF">AVDCRST_MAG62-513</name>
</gene>
<name>A0A6J4T1U3_9SPHN</name>
<organism evidence="2">
    <name type="scientific">uncultured Sphingomonas sp</name>
    <dbReference type="NCBI Taxonomy" id="158754"/>
    <lineage>
        <taxon>Bacteria</taxon>
        <taxon>Pseudomonadati</taxon>
        <taxon>Pseudomonadota</taxon>
        <taxon>Alphaproteobacteria</taxon>
        <taxon>Sphingomonadales</taxon>
        <taxon>Sphingomonadaceae</taxon>
        <taxon>Sphingomonas</taxon>
        <taxon>environmental samples</taxon>
    </lineage>
</organism>
<dbReference type="AlphaFoldDB" id="A0A6J4T1U3"/>
<keyword evidence="2" id="KW-0560">Oxidoreductase</keyword>
<evidence type="ECO:0000256" key="1">
    <source>
        <dbReference type="SAM" id="MobiDB-lite"/>
    </source>
</evidence>
<protein>
    <submittedName>
        <fullName evidence="2">NAD(P) transhydrogenase alpha subunit</fullName>
        <ecNumber evidence="2">1.6.1.2</ecNumber>
    </submittedName>
</protein>
<feature type="compositionally biased region" description="Basic and acidic residues" evidence="1">
    <location>
        <begin position="1"/>
        <end position="12"/>
    </location>
</feature>
<dbReference type="GO" id="GO:0016491">
    <property type="term" value="F:oxidoreductase activity"/>
    <property type="evidence" value="ECO:0007669"/>
    <property type="project" value="UniProtKB-KW"/>
</dbReference>